<keyword evidence="3" id="KW-0133">Cell shape</keyword>
<dbReference type="Pfam" id="PF02388">
    <property type="entry name" value="FemAB"/>
    <property type="match status" value="2"/>
</dbReference>
<organism evidence="7">
    <name type="scientific">Caldilineaceae bacterium SB0662_bin_9</name>
    <dbReference type="NCBI Taxonomy" id="2605258"/>
    <lineage>
        <taxon>Bacteria</taxon>
        <taxon>Bacillati</taxon>
        <taxon>Chloroflexota</taxon>
        <taxon>Caldilineae</taxon>
        <taxon>Caldilineales</taxon>
        <taxon>Caldilineaceae</taxon>
    </lineage>
</organism>
<dbReference type="InterPro" id="IPR003447">
    <property type="entry name" value="FEMABX"/>
</dbReference>
<evidence type="ECO:0000256" key="2">
    <source>
        <dbReference type="ARBA" id="ARBA00022679"/>
    </source>
</evidence>
<dbReference type="GO" id="GO:0009252">
    <property type="term" value="P:peptidoglycan biosynthetic process"/>
    <property type="evidence" value="ECO:0007669"/>
    <property type="project" value="UniProtKB-KW"/>
</dbReference>
<comment type="similarity">
    <text evidence="1">Belongs to the FemABX family.</text>
</comment>
<dbReference type="GO" id="GO:0071555">
    <property type="term" value="P:cell wall organization"/>
    <property type="evidence" value="ECO:0007669"/>
    <property type="project" value="UniProtKB-KW"/>
</dbReference>
<dbReference type="PANTHER" id="PTHR36174">
    <property type="entry name" value="LIPID II:GLYCINE GLYCYLTRANSFERASE"/>
    <property type="match status" value="1"/>
</dbReference>
<evidence type="ECO:0000313" key="7">
    <source>
        <dbReference type="EMBL" id="MYD91012.1"/>
    </source>
</evidence>
<name>A0A6B1DWH1_9CHLR</name>
<evidence type="ECO:0000256" key="3">
    <source>
        <dbReference type="ARBA" id="ARBA00022960"/>
    </source>
</evidence>
<reference evidence="7" key="1">
    <citation type="submission" date="2019-09" db="EMBL/GenBank/DDBJ databases">
        <title>Characterisation of the sponge microbiome using genome-centric metagenomics.</title>
        <authorList>
            <person name="Engelberts J.P."/>
            <person name="Robbins S.J."/>
            <person name="De Goeij J.M."/>
            <person name="Aranda M."/>
            <person name="Bell S.C."/>
            <person name="Webster N.S."/>
        </authorList>
    </citation>
    <scope>NUCLEOTIDE SEQUENCE</scope>
    <source>
        <strain evidence="7">SB0662_bin_9</strain>
    </source>
</reference>
<keyword evidence="6" id="KW-0961">Cell wall biogenesis/degradation</keyword>
<gene>
    <name evidence="7" type="ORF">F4Y08_11880</name>
</gene>
<comment type="caution">
    <text evidence="7">The sequence shown here is derived from an EMBL/GenBank/DDBJ whole genome shotgun (WGS) entry which is preliminary data.</text>
</comment>
<dbReference type="AlphaFoldDB" id="A0A6B1DWH1"/>
<dbReference type="Gene3D" id="3.40.630.30">
    <property type="match status" value="3"/>
</dbReference>
<keyword evidence="4" id="KW-0573">Peptidoglycan synthesis</keyword>
<evidence type="ECO:0000256" key="5">
    <source>
        <dbReference type="ARBA" id="ARBA00023315"/>
    </source>
</evidence>
<dbReference type="EMBL" id="VXPY01000084">
    <property type="protein sequence ID" value="MYD91012.1"/>
    <property type="molecule type" value="Genomic_DNA"/>
</dbReference>
<evidence type="ECO:0000256" key="1">
    <source>
        <dbReference type="ARBA" id="ARBA00009943"/>
    </source>
</evidence>
<dbReference type="PROSITE" id="PS51191">
    <property type="entry name" value="FEMABX"/>
    <property type="match status" value="1"/>
</dbReference>
<sequence length="758" mass="82039">MDSISDCTVSLSFATVRGTVAAAEADLFEAASGWDDFVGTHPSGHVLQLEGWARLKQRVGWQVHQAVLAGADGTLQAGALVLQQRRLGLSLGYVPGGPVVDWSCPADVDGIRTALLQCARTHGMHVVKIEPDLPDMPTHRRQLARLGFRPSGQTVQPRSTIKVELAGSDADLLGRMKSKWRYNVRRARRAGTQVRVGGSADLERWHALMQATGRRQGFAPHAPSYFEAAFELLPDHLELLLADVEGETVAAVVLALCGGSAWYLWGASSNRHRHAMPNYALHFAAMQRARAAGAGTYDLWGIPDSLGAVATAMRGAQGQGDWPDSLPVDLARLPQRDLWTVYRMKQGFGGRIERRVGAWDLPVDELAWRGYAVAVNLQDQVQRALSEARHHLRSTLERGRPRESQPFGSCSDVADPVAWNQSIIGCRLSGWQQSWQAGEAARQVGWSVRRWMLGLESDHPDHAVQVLLRRLDPSIPVSVAEVRDGPCLDWNGLAEVAGVLELLEHLLTGEDCVGVRISPLVPTNSAVGMSALSYLEANGWRPVAHGRQGVSTWKSPLGKDNALLPDSGTGTLAPAADVAAQAGLAVVTSACVNARHAQFLKDSVWGPGDRARSEAALDVLTTMDSSRSGSNCDHPEARLFVVENRHHDPVMAVVAVRLGCRASVQRVVHAVQGANVEPCLLAGRSILAWARRRDCVEVDWGSTLLNAGGSEANGTAPIAEGLGAARLPMAGTWQKWLWQGKWANQVPLPIVERIWPAP</sequence>
<dbReference type="SUPFAM" id="SSF55729">
    <property type="entry name" value="Acyl-CoA N-acyltransferases (Nat)"/>
    <property type="match status" value="3"/>
</dbReference>
<protein>
    <submittedName>
        <fullName evidence="7">Peptidoglycan bridge formation glycyltransferase FemA/FemB family protein</fullName>
    </submittedName>
</protein>
<evidence type="ECO:0000256" key="6">
    <source>
        <dbReference type="ARBA" id="ARBA00023316"/>
    </source>
</evidence>
<keyword evidence="2 7" id="KW-0808">Transferase</keyword>
<dbReference type="PANTHER" id="PTHR36174:SF1">
    <property type="entry name" value="LIPID II:GLYCINE GLYCYLTRANSFERASE"/>
    <property type="match status" value="1"/>
</dbReference>
<dbReference type="GO" id="GO:0008360">
    <property type="term" value="P:regulation of cell shape"/>
    <property type="evidence" value="ECO:0007669"/>
    <property type="project" value="UniProtKB-KW"/>
</dbReference>
<proteinExistence type="inferred from homology"/>
<accession>A0A6B1DWH1</accession>
<dbReference type="InterPro" id="IPR016181">
    <property type="entry name" value="Acyl_CoA_acyltransferase"/>
</dbReference>
<dbReference type="GO" id="GO:0016755">
    <property type="term" value="F:aminoacyltransferase activity"/>
    <property type="evidence" value="ECO:0007669"/>
    <property type="project" value="InterPro"/>
</dbReference>
<dbReference type="InterPro" id="IPR050644">
    <property type="entry name" value="PG_Glycine_Bridge_Synth"/>
</dbReference>
<evidence type="ECO:0000256" key="4">
    <source>
        <dbReference type="ARBA" id="ARBA00022984"/>
    </source>
</evidence>
<keyword evidence="5" id="KW-0012">Acyltransferase</keyword>